<dbReference type="InterPro" id="IPR023213">
    <property type="entry name" value="CAT-like_dom_sf"/>
</dbReference>
<dbReference type="InterPro" id="IPR006162">
    <property type="entry name" value="Ppantetheine_attach_site"/>
</dbReference>
<dbReference type="SUPFAM" id="SSF56801">
    <property type="entry name" value="Acetyl-CoA synthetase-like"/>
    <property type="match status" value="1"/>
</dbReference>
<dbReference type="Pfam" id="PF13193">
    <property type="entry name" value="AMP-binding_C"/>
    <property type="match status" value="1"/>
</dbReference>
<evidence type="ECO:0000313" key="6">
    <source>
        <dbReference type="Proteomes" id="UP000529783"/>
    </source>
</evidence>
<dbReference type="SUPFAM" id="SSF47336">
    <property type="entry name" value="ACP-like"/>
    <property type="match status" value="1"/>
</dbReference>
<keyword evidence="6" id="KW-1185">Reference proteome</keyword>
<name>A0A7Y9EB92_9ACTN</name>
<dbReference type="CDD" id="cd19543">
    <property type="entry name" value="DCL_NRPS"/>
    <property type="match status" value="1"/>
</dbReference>
<dbReference type="Gene3D" id="3.30.559.10">
    <property type="entry name" value="Chloramphenicol acetyltransferase-like domain"/>
    <property type="match status" value="1"/>
</dbReference>
<dbReference type="EMBL" id="JACCBA010000001">
    <property type="protein sequence ID" value="NYD44508.1"/>
    <property type="molecule type" value="Genomic_DNA"/>
</dbReference>
<dbReference type="SUPFAM" id="SSF52777">
    <property type="entry name" value="CoA-dependent acyltransferases"/>
    <property type="match status" value="2"/>
</dbReference>
<dbReference type="Gene3D" id="1.10.1200.10">
    <property type="entry name" value="ACP-like"/>
    <property type="match status" value="1"/>
</dbReference>
<dbReference type="GO" id="GO:0044550">
    <property type="term" value="P:secondary metabolite biosynthetic process"/>
    <property type="evidence" value="ECO:0007669"/>
    <property type="project" value="TreeGrafter"/>
</dbReference>
<dbReference type="GO" id="GO:0008610">
    <property type="term" value="P:lipid biosynthetic process"/>
    <property type="evidence" value="ECO:0007669"/>
    <property type="project" value="UniProtKB-ARBA"/>
</dbReference>
<evidence type="ECO:0000256" key="2">
    <source>
        <dbReference type="ARBA" id="ARBA00022450"/>
    </source>
</evidence>
<dbReference type="PROSITE" id="PS50075">
    <property type="entry name" value="CARRIER"/>
    <property type="match status" value="1"/>
</dbReference>
<dbReference type="CDD" id="cd05930">
    <property type="entry name" value="A_NRPS"/>
    <property type="match status" value="1"/>
</dbReference>
<keyword evidence="3" id="KW-0597">Phosphoprotein</keyword>
<dbReference type="AlphaFoldDB" id="A0A7Y9EB92"/>
<dbReference type="PANTHER" id="PTHR45527">
    <property type="entry name" value="NONRIBOSOMAL PEPTIDE SYNTHETASE"/>
    <property type="match status" value="1"/>
</dbReference>
<evidence type="ECO:0000259" key="4">
    <source>
        <dbReference type="PROSITE" id="PS50075"/>
    </source>
</evidence>
<dbReference type="GO" id="GO:0072330">
    <property type="term" value="P:monocarboxylic acid biosynthetic process"/>
    <property type="evidence" value="ECO:0007669"/>
    <property type="project" value="UniProtKB-ARBA"/>
</dbReference>
<dbReference type="NCBIfam" id="TIGR01733">
    <property type="entry name" value="AA-adenyl-dom"/>
    <property type="match status" value="1"/>
</dbReference>
<evidence type="ECO:0000256" key="3">
    <source>
        <dbReference type="ARBA" id="ARBA00022553"/>
    </source>
</evidence>
<feature type="domain" description="Carrier" evidence="4">
    <location>
        <begin position="1002"/>
        <end position="1077"/>
    </location>
</feature>
<dbReference type="GO" id="GO:0005737">
    <property type="term" value="C:cytoplasm"/>
    <property type="evidence" value="ECO:0007669"/>
    <property type="project" value="TreeGrafter"/>
</dbReference>
<organism evidence="5 6">
    <name type="scientific">Actinomadura luteofluorescens</name>
    <dbReference type="NCBI Taxonomy" id="46163"/>
    <lineage>
        <taxon>Bacteria</taxon>
        <taxon>Bacillati</taxon>
        <taxon>Actinomycetota</taxon>
        <taxon>Actinomycetes</taxon>
        <taxon>Streptosporangiales</taxon>
        <taxon>Thermomonosporaceae</taxon>
        <taxon>Actinomadura</taxon>
    </lineage>
</organism>
<dbReference type="FunFam" id="1.10.1200.10:FF:000016">
    <property type="entry name" value="Non-ribosomal peptide synthase"/>
    <property type="match status" value="1"/>
</dbReference>
<dbReference type="Proteomes" id="UP000529783">
    <property type="component" value="Unassembled WGS sequence"/>
</dbReference>
<dbReference type="InterPro" id="IPR009081">
    <property type="entry name" value="PP-bd_ACP"/>
</dbReference>
<dbReference type="Pfam" id="PF00668">
    <property type="entry name" value="Condensation"/>
    <property type="match status" value="1"/>
</dbReference>
<dbReference type="InterPro" id="IPR045851">
    <property type="entry name" value="AMP-bd_C_sf"/>
</dbReference>
<evidence type="ECO:0000313" key="5">
    <source>
        <dbReference type="EMBL" id="NYD44508.1"/>
    </source>
</evidence>
<dbReference type="GO" id="GO:0043041">
    <property type="term" value="P:amino acid activation for nonribosomal peptide biosynthetic process"/>
    <property type="evidence" value="ECO:0007669"/>
    <property type="project" value="TreeGrafter"/>
</dbReference>
<comment type="caution">
    <text evidence="5">The sequence shown here is derived from an EMBL/GenBank/DDBJ whole genome shotgun (WGS) entry which is preliminary data.</text>
</comment>
<dbReference type="InterPro" id="IPR036736">
    <property type="entry name" value="ACP-like_sf"/>
</dbReference>
<keyword evidence="2" id="KW-0596">Phosphopantetheine</keyword>
<reference evidence="5 6" key="1">
    <citation type="submission" date="2020-07" db="EMBL/GenBank/DDBJ databases">
        <title>Sequencing the genomes of 1000 actinobacteria strains.</title>
        <authorList>
            <person name="Klenk H.-P."/>
        </authorList>
    </citation>
    <scope>NUCLEOTIDE SEQUENCE [LARGE SCALE GENOMIC DNA]</scope>
    <source>
        <strain evidence="5 6">DSM 40398</strain>
    </source>
</reference>
<dbReference type="Pfam" id="PF00550">
    <property type="entry name" value="PP-binding"/>
    <property type="match status" value="1"/>
</dbReference>
<comment type="cofactor">
    <cofactor evidence="1">
        <name>pantetheine 4'-phosphate</name>
        <dbReference type="ChEBI" id="CHEBI:47942"/>
    </cofactor>
</comment>
<dbReference type="InterPro" id="IPR025110">
    <property type="entry name" value="AMP-bd_C"/>
</dbReference>
<proteinExistence type="predicted"/>
<dbReference type="InterPro" id="IPR042099">
    <property type="entry name" value="ANL_N_sf"/>
</dbReference>
<evidence type="ECO:0000256" key="1">
    <source>
        <dbReference type="ARBA" id="ARBA00001957"/>
    </source>
</evidence>
<dbReference type="InterPro" id="IPR001242">
    <property type="entry name" value="Condensation_dom"/>
</dbReference>
<dbReference type="PANTHER" id="PTHR45527:SF1">
    <property type="entry name" value="FATTY ACID SYNTHASE"/>
    <property type="match status" value="1"/>
</dbReference>
<dbReference type="Gene3D" id="3.40.50.12780">
    <property type="entry name" value="N-terminal domain of ligase-like"/>
    <property type="match status" value="1"/>
</dbReference>
<dbReference type="RefSeq" id="WP_179842080.1">
    <property type="nucleotide sequence ID" value="NZ_JACCBA010000001.1"/>
</dbReference>
<dbReference type="FunFam" id="3.40.50.12780:FF:000012">
    <property type="entry name" value="Non-ribosomal peptide synthetase"/>
    <property type="match status" value="1"/>
</dbReference>
<dbReference type="Gene3D" id="3.30.559.30">
    <property type="entry name" value="Nonribosomal peptide synthetase, condensation domain"/>
    <property type="match status" value="1"/>
</dbReference>
<dbReference type="Pfam" id="PF00501">
    <property type="entry name" value="AMP-binding"/>
    <property type="match status" value="1"/>
</dbReference>
<dbReference type="FunFam" id="3.40.50.980:FF:000001">
    <property type="entry name" value="Non-ribosomal peptide synthetase"/>
    <property type="match status" value="1"/>
</dbReference>
<dbReference type="PROSITE" id="PS00455">
    <property type="entry name" value="AMP_BINDING"/>
    <property type="match status" value="1"/>
</dbReference>
<dbReference type="InterPro" id="IPR020845">
    <property type="entry name" value="AMP-binding_CS"/>
</dbReference>
<protein>
    <submittedName>
        <fullName evidence="5">Amino acid adenylation domain-containing protein</fullName>
    </submittedName>
</protein>
<dbReference type="InterPro" id="IPR010071">
    <property type="entry name" value="AA_adenyl_dom"/>
</dbReference>
<dbReference type="Gene3D" id="3.30.300.30">
    <property type="match status" value="1"/>
</dbReference>
<dbReference type="SMART" id="SM00823">
    <property type="entry name" value="PKS_PP"/>
    <property type="match status" value="1"/>
</dbReference>
<dbReference type="PROSITE" id="PS00012">
    <property type="entry name" value="PHOSPHOPANTETHEINE"/>
    <property type="match status" value="1"/>
</dbReference>
<dbReference type="GO" id="GO:0003824">
    <property type="term" value="F:catalytic activity"/>
    <property type="evidence" value="ECO:0007669"/>
    <property type="project" value="InterPro"/>
</dbReference>
<dbReference type="InterPro" id="IPR020806">
    <property type="entry name" value="PKS_PP-bd"/>
</dbReference>
<dbReference type="GO" id="GO:0031177">
    <property type="term" value="F:phosphopantetheine binding"/>
    <property type="evidence" value="ECO:0007669"/>
    <property type="project" value="InterPro"/>
</dbReference>
<accession>A0A7Y9EB92</accession>
<sequence>MSDTAGPAQRQRPAAAEVIEDIHPLSPLQQGLLFHTLREADSAVYLSQTTALLSGLDPVAFRESWEQTVAWHPALRSAFLWEGADEPVQVVYRRVPVRFDTQDWRGLPPDAMRKRLTAFLDRDRNEPFQLSHAPLARYALLRLGEDDYQFVWTYHAILLDGWSTAMVMRDLVRHGAASRAGEVMPPPDRAPYRDFVEWTRLRDQDDARRHWREALRGFTKPTPLPVAGPGGSGGRTGVAEHTAALSPEATERVGAAARTYRVPIGIMVQAAWALTLMRYTGVGDVVFGQVVSGRSGDLPGVQDMVGLLTNTVPVRVASGPGDRVGTWLRGLHARQSAALEYEHTPLSQVQRCSELSAGQELFQSVLVVQNYPRLDETGQLDPGYRYSGLSGFETTHYPITMFAVPGERLEIRAVHDLALVDGGTAALLAESVLTALTGLSAGADRPVSTVPVFPTETAAHRRRDQVNATERRFSPPHTVAELIEEQVRRTPDATAVVDGDARVSYRELDRRADRLARTLVEQGARGEERVAVLLERSVSFVTAALAVLKSGAAYVPIDPGYPAARIAWMIGDSGCRTVLTRSDLLDRLPADRGEAVRTVCLDSLPADGGAGGGGPERPLPARALPGNLAYVIYTSGSTGTPKGVMVSHRAVLNTMRWLEEELGCGPGDVVAFKTPVSFTDSVCEVVWPLCNGAALAVVGDETVRDPDALYDALDRHDVTYCQFVPRQLDLFMAAAAKRGIDDPLPRLRRVFNGGEPLPHSFAVEWDRRFRNGRIANIYGMTESAIYATYQALPRGFAERRGTVPIGLPIANTRVHVLNRELEPCPPGVVGELFVGGAGLARGYLGRPGLTAERFVPDVFGGSGGCLYRTGDLVRWSVDGGGLEFVGRVDFQVKVRGFRVELGEVESVLVGHRGVRDAVVVARSDGGGGVVRLVAYVVASGVGGEVGVEELRGFVGGRLPEYMVPAVFVWLGSLPLTVNGKVDRGALPVPEGERPRLGERFVEPRSSAERVLAEVWGEVLGVSRIGVHDNFFTLGGDSLMAVRAVGRIREAFPADYTLPELFAAPTIAGCAATVERLLNEAADLDALMDEVAGLSDEEVAARLAEGEKSHE</sequence>
<gene>
    <name evidence="5" type="ORF">BJY14_000491</name>
</gene>
<dbReference type="InterPro" id="IPR000873">
    <property type="entry name" value="AMP-dep_synth/lig_dom"/>
</dbReference>